<sequence>MLRELVDQLLRRRARSAAVHDSNTRTSTVMTRFSDEPPILVTIATSREELRTQSKPMVSDFWLPIVQTT</sequence>
<comment type="caution">
    <text evidence="1">The sequence shown here is derived from an EMBL/GenBank/DDBJ whole genome shotgun (WGS) entry which is preliminary data.</text>
</comment>
<gene>
    <name evidence="1" type="ORF">KIN20_001133</name>
</gene>
<name>A0AAD5LT80_PARTN</name>
<dbReference type="Proteomes" id="UP001196413">
    <property type="component" value="Unassembled WGS sequence"/>
</dbReference>
<dbReference type="AlphaFoldDB" id="A0AAD5LT80"/>
<proteinExistence type="predicted"/>
<dbReference type="EMBL" id="JAHQIW010000161">
    <property type="protein sequence ID" value="KAJ1346367.1"/>
    <property type="molecule type" value="Genomic_DNA"/>
</dbReference>
<organism evidence="1 2">
    <name type="scientific">Parelaphostrongylus tenuis</name>
    <name type="common">Meningeal worm</name>
    <dbReference type="NCBI Taxonomy" id="148309"/>
    <lineage>
        <taxon>Eukaryota</taxon>
        <taxon>Metazoa</taxon>
        <taxon>Ecdysozoa</taxon>
        <taxon>Nematoda</taxon>
        <taxon>Chromadorea</taxon>
        <taxon>Rhabditida</taxon>
        <taxon>Rhabditina</taxon>
        <taxon>Rhabditomorpha</taxon>
        <taxon>Strongyloidea</taxon>
        <taxon>Metastrongylidae</taxon>
        <taxon>Parelaphostrongylus</taxon>
    </lineage>
</organism>
<evidence type="ECO:0000313" key="2">
    <source>
        <dbReference type="Proteomes" id="UP001196413"/>
    </source>
</evidence>
<evidence type="ECO:0000313" key="1">
    <source>
        <dbReference type="EMBL" id="KAJ1346367.1"/>
    </source>
</evidence>
<protein>
    <submittedName>
        <fullName evidence="1">Uncharacterized protein</fullName>
    </submittedName>
</protein>
<accession>A0AAD5LT80</accession>
<keyword evidence="2" id="KW-1185">Reference proteome</keyword>
<reference evidence="1" key="1">
    <citation type="submission" date="2021-06" db="EMBL/GenBank/DDBJ databases">
        <title>Parelaphostrongylus tenuis whole genome reference sequence.</title>
        <authorList>
            <person name="Garwood T.J."/>
            <person name="Larsen P.A."/>
            <person name="Fountain-Jones N.M."/>
            <person name="Garbe J.R."/>
            <person name="Macchietto M.G."/>
            <person name="Kania S.A."/>
            <person name="Gerhold R.W."/>
            <person name="Richards J.E."/>
            <person name="Wolf T.M."/>
        </authorList>
    </citation>
    <scope>NUCLEOTIDE SEQUENCE</scope>
    <source>
        <strain evidence="1">MNPRO001-30</strain>
        <tissue evidence="1">Meninges</tissue>
    </source>
</reference>